<proteinExistence type="predicted"/>
<dbReference type="Gene3D" id="3.90.660.10">
    <property type="match status" value="1"/>
</dbReference>
<gene>
    <name evidence="3" type="primary">hpnE</name>
    <name evidence="3" type="ORF">AGA_718</name>
</gene>
<dbReference type="PATRIC" id="fig|431306.5.peg.700"/>
<feature type="domain" description="Amine oxidase" evidence="2">
    <location>
        <begin position="40"/>
        <end position="454"/>
    </location>
</feature>
<dbReference type="PANTHER" id="PTHR42923:SF47">
    <property type="entry name" value="BLR3003 PROTEIN"/>
    <property type="match status" value="1"/>
</dbReference>
<organism evidence="3 4">
    <name type="scientific">Acetobacter ghanensis</name>
    <dbReference type="NCBI Taxonomy" id="431306"/>
    <lineage>
        <taxon>Bacteria</taxon>
        <taxon>Pseudomonadati</taxon>
        <taxon>Pseudomonadota</taxon>
        <taxon>Alphaproteobacteria</taxon>
        <taxon>Acetobacterales</taxon>
        <taxon>Acetobacteraceae</taxon>
        <taxon>Acetobacter</taxon>
    </lineage>
</organism>
<dbReference type="PANTHER" id="PTHR42923">
    <property type="entry name" value="PROTOPORPHYRINOGEN OXIDASE"/>
    <property type="match status" value="1"/>
</dbReference>
<dbReference type="InterPro" id="IPR017830">
    <property type="entry name" value="SQase_HpnE"/>
</dbReference>
<dbReference type="InterPro" id="IPR036188">
    <property type="entry name" value="FAD/NAD-bd_sf"/>
</dbReference>
<dbReference type="NCBIfam" id="TIGR03467">
    <property type="entry name" value="HpnE"/>
    <property type="match status" value="1"/>
</dbReference>
<dbReference type="Gene3D" id="3.50.50.60">
    <property type="entry name" value="FAD/NAD(P)-binding domain"/>
    <property type="match status" value="2"/>
</dbReference>
<dbReference type="InterPro" id="IPR050464">
    <property type="entry name" value="Zeta_carotene_desat/Oxidored"/>
</dbReference>
<evidence type="ECO:0000313" key="3">
    <source>
        <dbReference type="EMBL" id="CEF54324.1"/>
    </source>
</evidence>
<sequence length="460" mass="49564">MIGRIPPSLAKPNGLPFPTRPKKRQKHGMAGILHIIGGGMAGLAAAVDVAGSGTRVILHEAGRSCGGRARSYHDRHLDCRIDNGNHLLLSANSTVFRYLGITGALDTLSGPGEPIFPFVDLAEDARWTLDLSRGRLPLWVFQPHRRVPDMRLPELQSLYRLIKAEGQTTVADCLLPGAFTRRLLEPFSISALNTLSDVGSAALLGAVVRESLSLGGHACVPWFARDGLSESLVDPAVAYLETMNAEVRTQSRITGLDVAKGRVTTLHTAQDSIALSEHDKVIVATTAPVAEALLSPHMAGLMTPNAFESILNLHFRLADTPRPLGSFAQCGFMGVIGGVTEWVFLRGNILSVTVSAANRYAKDDHEELARTIWQELRRACDAVLEQPLPETPDAQRIVWEKRATFAATPEQNRRRPGSATPLVNLALAGDWTNTGLPATLEGAMRSGLHAVQALGLKIPS</sequence>
<protein>
    <submittedName>
        <fullName evidence="3">Squalene-associated FAD-dependent desaturase</fullName>
        <ecNumber evidence="3">1.14.99.-</ecNumber>
    </submittedName>
</protein>
<dbReference type="GO" id="GO:0016491">
    <property type="term" value="F:oxidoreductase activity"/>
    <property type="evidence" value="ECO:0007669"/>
    <property type="project" value="UniProtKB-KW"/>
</dbReference>
<dbReference type="STRING" id="431306.AGA_718"/>
<evidence type="ECO:0000256" key="1">
    <source>
        <dbReference type="SAM" id="MobiDB-lite"/>
    </source>
</evidence>
<evidence type="ECO:0000259" key="2">
    <source>
        <dbReference type="Pfam" id="PF01593"/>
    </source>
</evidence>
<reference evidence="4" key="1">
    <citation type="submission" date="2014-09" db="EMBL/GenBank/DDBJ databases">
        <authorList>
            <person name="Illeghems K.G."/>
        </authorList>
    </citation>
    <scope>NUCLEOTIDE SEQUENCE [LARGE SCALE GENOMIC DNA]</scope>
    <source>
        <strain evidence="4">LMG 23848T</strain>
    </source>
</reference>
<dbReference type="EMBL" id="LN609302">
    <property type="protein sequence ID" value="CEF54324.1"/>
    <property type="molecule type" value="Genomic_DNA"/>
</dbReference>
<dbReference type="InterPro" id="IPR002937">
    <property type="entry name" value="Amino_oxidase"/>
</dbReference>
<dbReference type="EC" id="1.14.99.-" evidence="3"/>
<evidence type="ECO:0000313" key="4">
    <source>
        <dbReference type="Proteomes" id="UP000068250"/>
    </source>
</evidence>
<accession>A0A0U5BHK1</accession>
<name>A0A0U5BHK1_9PROT</name>
<dbReference type="AlphaFoldDB" id="A0A0U5BHK1"/>
<keyword evidence="3" id="KW-0560">Oxidoreductase</keyword>
<dbReference type="Proteomes" id="UP000068250">
    <property type="component" value="Chromosome I"/>
</dbReference>
<feature type="region of interest" description="Disordered" evidence="1">
    <location>
        <begin position="1"/>
        <end position="24"/>
    </location>
</feature>
<dbReference type="Pfam" id="PF01593">
    <property type="entry name" value="Amino_oxidase"/>
    <property type="match status" value="1"/>
</dbReference>
<dbReference type="SUPFAM" id="SSF51905">
    <property type="entry name" value="FAD/NAD(P)-binding domain"/>
    <property type="match status" value="1"/>
</dbReference>